<dbReference type="Proteomes" id="UP000279275">
    <property type="component" value="Unassembled WGS sequence"/>
</dbReference>
<proteinExistence type="predicted"/>
<evidence type="ECO:0000313" key="3">
    <source>
        <dbReference type="Proteomes" id="UP000279275"/>
    </source>
</evidence>
<evidence type="ECO:0000313" key="2">
    <source>
        <dbReference type="EMBL" id="RMI28776.1"/>
    </source>
</evidence>
<name>A0A3M2KVR8_9NOCA</name>
<dbReference type="EMBL" id="RFFH01000018">
    <property type="protein sequence ID" value="RMI28776.1"/>
    <property type="molecule type" value="Genomic_DNA"/>
</dbReference>
<feature type="region of interest" description="Disordered" evidence="1">
    <location>
        <begin position="76"/>
        <end position="97"/>
    </location>
</feature>
<dbReference type="InterPro" id="IPR029068">
    <property type="entry name" value="Glyas_Bleomycin-R_OHBP_Dase"/>
</dbReference>
<dbReference type="RefSeq" id="WP_122191197.1">
    <property type="nucleotide sequence ID" value="NZ_RFFH01000018.1"/>
</dbReference>
<comment type="caution">
    <text evidence="2">The sequence shown here is derived from an EMBL/GenBank/DDBJ whole genome shotgun (WGS) entry which is preliminary data.</text>
</comment>
<dbReference type="OrthoDB" id="115162at2"/>
<sequence length="97" mass="10107">MTAVLPETAAVDRDGVPHYQSFIELVPAVEDAHSAEIVAAGYQLKVEPTDFGPVSLALVADPGGYVVELVAGDPNAAQSPPLGTKIPHPVPHIHEHA</sequence>
<evidence type="ECO:0000256" key="1">
    <source>
        <dbReference type="SAM" id="MobiDB-lite"/>
    </source>
</evidence>
<keyword evidence="3" id="KW-1185">Reference proteome</keyword>
<dbReference type="AlphaFoldDB" id="A0A3M2KVR8"/>
<gene>
    <name evidence="2" type="ORF">EBN03_28250</name>
</gene>
<dbReference type="Gene3D" id="3.10.180.10">
    <property type="entry name" value="2,3-Dihydroxybiphenyl 1,2-Dioxygenase, domain 1"/>
    <property type="match status" value="1"/>
</dbReference>
<organism evidence="2 3">
    <name type="scientific">Nocardia stercoris</name>
    <dbReference type="NCBI Taxonomy" id="2483361"/>
    <lineage>
        <taxon>Bacteria</taxon>
        <taxon>Bacillati</taxon>
        <taxon>Actinomycetota</taxon>
        <taxon>Actinomycetes</taxon>
        <taxon>Mycobacteriales</taxon>
        <taxon>Nocardiaceae</taxon>
        <taxon>Nocardia</taxon>
    </lineage>
</organism>
<protein>
    <submittedName>
        <fullName evidence="2">Uncharacterized protein</fullName>
    </submittedName>
</protein>
<accession>A0A3M2KVR8</accession>
<reference evidence="2 3" key="1">
    <citation type="submission" date="2018-10" db="EMBL/GenBank/DDBJ databases">
        <title>Isolation from cow dung.</title>
        <authorList>
            <person name="Ling L."/>
        </authorList>
    </citation>
    <scope>NUCLEOTIDE SEQUENCE [LARGE SCALE GENOMIC DNA]</scope>
    <source>
        <strain evidence="2 3">NEAU-LL90</strain>
    </source>
</reference>
<dbReference type="SUPFAM" id="SSF54593">
    <property type="entry name" value="Glyoxalase/Bleomycin resistance protein/Dihydroxybiphenyl dioxygenase"/>
    <property type="match status" value="1"/>
</dbReference>